<dbReference type="Pfam" id="PF00617">
    <property type="entry name" value="RasGEF"/>
    <property type="match status" value="1"/>
</dbReference>
<dbReference type="PROSITE" id="PS01179">
    <property type="entry name" value="PID"/>
    <property type="match status" value="1"/>
</dbReference>
<feature type="region of interest" description="Disordered" evidence="4">
    <location>
        <begin position="369"/>
        <end position="395"/>
    </location>
</feature>
<gene>
    <name evidence="7" type="ORF">NEMVEDRAFT_v1g238189</name>
</gene>
<dbReference type="InterPro" id="IPR008937">
    <property type="entry name" value="Ras-like_GEF"/>
</dbReference>
<dbReference type="SMART" id="SM00248">
    <property type="entry name" value="ANK"/>
    <property type="match status" value="4"/>
</dbReference>
<feature type="compositionally biased region" description="Basic and acidic residues" evidence="4">
    <location>
        <begin position="7"/>
        <end position="17"/>
    </location>
</feature>
<keyword evidence="1 3" id="KW-0344">Guanine-nucleotide releasing factor</keyword>
<feature type="region of interest" description="Disordered" evidence="4">
    <location>
        <begin position="815"/>
        <end position="877"/>
    </location>
</feature>
<feature type="region of interest" description="Disordered" evidence="4">
    <location>
        <begin position="736"/>
        <end position="779"/>
    </location>
</feature>
<feature type="region of interest" description="Disordered" evidence="4">
    <location>
        <begin position="287"/>
        <end position="310"/>
    </location>
</feature>
<dbReference type="CDD" id="cd00934">
    <property type="entry name" value="PTB"/>
    <property type="match status" value="1"/>
</dbReference>
<dbReference type="CDD" id="cd00155">
    <property type="entry name" value="RasGEF"/>
    <property type="match status" value="1"/>
</dbReference>
<dbReference type="InterPro" id="IPR019749">
    <property type="entry name" value="Band_41_domain"/>
</dbReference>
<dbReference type="SMART" id="SM00147">
    <property type="entry name" value="RasGEF"/>
    <property type="match status" value="1"/>
</dbReference>
<dbReference type="InterPro" id="IPR035963">
    <property type="entry name" value="FERM_2"/>
</dbReference>
<dbReference type="PANTHER" id="PTHR23113">
    <property type="entry name" value="GUANINE NUCLEOTIDE EXCHANGE FACTOR"/>
    <property type="match status" value="1"/>
</dbReference>
<dbReference type="InterPro" id="IPR014352">
    <property type="entry name" value="FERM/acyl-CoA-bd_prot_sf"/>
</dbReference>
<dbReference type="HOGENOM" id="CLU_230268_0_0_1"/>
<feature type="repeat" description="ANK" evidence="2">
    <location>
        <begin position="486"/>
        <end position="518"/>
    </location>
</feature>
<dbReference type="Gene3D" id="1.25.40.20">
    <property type="entry name" value="Ankyrin repeat-containing domain"/>
    <property type="match status" value="1"/>
</dbReference>
<dbReference type="InterPro" id="IPR002110">
    <property type="entry name" value="Ankyrin_rpt"/>
</dbReference>
<evidence type="ECO:0000313" key="8">
    <source>
        <dbReference type="Proteomes" id="UP000001593"/>
    </source>
</evidence>
<feature type="region of interest" description="Disordered" evidence="4">
    <location>
        <begin position="189"/>
        <end position="273"/>
    </location>
</feature>
<feature type="compositionally biased region" description="Polar residues" evidence="4">
    <location>
        <begin position="1906"/>
        <end position="1929"/>
    </location>
</feature>
<evidence type="ECO:0000259" key="5">
    <source>
        <dbReference type="PROSITE" id="PS01179"/>
    </source>
</evidence>
<keyword evidence="2" id="KW-0040">ANK repeat</keyword>
<dbReference type="PROSITE" id="PS50009">
    <property type="entry name" value="RASGEF_CAT"/>
    <property type="match status" value="1"/>
</dbReference>
<dbReference type="CDD" id="cd14473">
    <property type="entry name" value="FERM_B-lobe"/>
    <property type="match status" value="1"/>
</dbReference>
<evidence type="ECO:0000256" key="4">
    <source>
        <dbReference type="SAM" id="MobiDB-lite"/>
    </source>
</evidence>
<dbReference type="Gene3D" id="1.25.10.10">
    <property type="entry name" value="Leucine-rich Repeat Variant"/>
    <property type="match status" value="2"/>
</dbReference>
<dbReference type="PANTHER" id="PTHR23113:SF368">
    <property type="entry name" value="CELL DIVISION CONTROL PROTEIN 25"/>
    <property type="match status" value="1"/>
</dbReference>
<feature type="compositionally biased region" description="Low complexity" evidence="4">
    <location>
        <begin position="823"/>
        <end position="845"/>
    </location>
</feature>
<evidence type="ECO:0000259" key="6">
    <source>
        <dbReference type="PROSITE" id="PS50009"/>
    </source>
</evidence>
<dbReference type="InterPro" id="IPR023578">
    <property type="entry name" value="Ras_GEF_dom_sf"/>
</dbReference>
<dbReference type="PROSITE" id="PS50297">
    <property type="entry name" value="ANK_REP_REGION"/>
    <property type="match status" value="2"/>
</dbReference>
<feature type="compositionally biased region" description="Basic and acidic residues" evidence="4">
    <location>
        <begin position="736"/>
        <end position="754"/>
    </location>
</feature>
<dbReference type="EMBL" id="DS469510">
    <property type="protein sequence ID" value="EDO49269.1"/>
    <property type="molecule type" value="Genomic_DNA"/>
</dbReference>
<dbReference type="Proteomes" id="UP000001593">
    <property type="component" value="Unassembled WGS sequence"/>
</dbReference>
<feature type="domain" description="PID" evidence="5">
    <location>
        <begin position="67"/>
        <end position="183"/>
    </location>
</feature>
<evidence type="ECO:0000256" key="3">
    <source>
        <dbReference type="PROSITE-ProRule" id="PRU00168"/>
    </source>
</evidence>
<feature type="region of interest" description="Disordered" evidence="4">
    <location>
        <begin position="1861"/>
        <end position="1941"/>
    </location>
</feature>
<feature type="region of interest" description="Disordered" evidence="4">
    <location>
        <begin position="1"/>
        <end position="54"/>
    </location>
</feature>
<dbReference type="STRING" id="45351.A7RH05"/>
<dbReference type="InterPro" id="IPR019748">
    <property type="entry name" value="FERM_central"/>
</dbReference>
<dbReference type="InterPro" id="IPR001895">
    <property type="entry name" value="RASGEF_cat_dom"/>
</dbReference>
<evidence type="ECO:0000256" key="1">
    <source>
        <dbReference type="ARBA" id="ARBA00022658"/>
    </source>
</evidence>
<dbReference type="SUPFAM" id="SSF50729">
    <property type="entry name" value="PH domain-like"/>
    <property type="match status" value="1"/>
</dbReference>
<name>A7RH05_NEMVE</name>
<dbReference type="GO" id="GO:0005886">
    <property type="term" value="C:plasma membrane"/>
    <property type="evidence" value="ECO:0000318"/>
    <property type="project" value="GO_Central"/>
</dbReference>
<dbReference type="Pfam" id="PF00373">
    <property type="entry name" value="FERM_M"/>
    <property type="match status" value="1"/>
</dbReference>
<dbReference type="eggNOG" id="KOG4261">
    <property type="taxonomic scope" value="Eukaryota"/>
</dbReference>
<evidence type="ECO:0000256" key="2">
    <source>
        <dbReference type="PROSITE-ProRule" id="PRU00023"/>
    </source>
</evidence>
<dbReference type="InParanoid" id="A7RH05"/>
<protein>
    <submittedName>
        <fullName evidence="7">Uncharacterized protein</fullName>
    </submittedName>
</protein>
<dbReference type="Gene3D" id="1.10.840.10">
    <property type="entry name" value="Ras guanine-nucleotide exchange factors catalytic domain"/>
    <property type="match status" value="1"/>
</dbReference>
<dbReference type="SUPFAM" id="SSF47031">
    <property type="entry name" value="Second domain of FERM"/>
    <property type="match status" value="1"/>
</dbReference>
<dbReference type="InterPro" id="IPR011989">
    <property type="entry name" value="ARM-like"/>
</dbReference>
<dbReference type="Gene3D" id="1.20.80.10">
    <property type="match status" value="1"/>
</dbReference>
<dbReference type="SUPFAM" id="SSF48366">
    <property type="entry name" value="Ras GEF"/>
    <property type="match status" value="1"/>
</dbReference>
<dbReference type="InterPro" id="IPR011993">
    <property type="entry name" value="PH-like_dom_sf"/>
</dbReference>
<dbReference type="Gene3D" id="2.30.29.30">
    <property type="entry name" value="Pleckstrin-homology domain (PH domain)/Phosphotyrosine-binding domain (PTB)"/>
    <property type="match status" value="2"/>
</dbReference>
<dbReference type="eggNOG" id="KOG4412">
    <property type="taxonomic scope" value="Eukaryota"/>
</dbReference>
<dbReference type="SMART" id="SM00185">
    <property type="entry name" value="ARM"/>
    <property type="match status" value="3"/>
</dbReference>
<dbReference type="GO" id="GO:0005085">
    <property type="term" value="F:guanyl-nucleotide exchange factor activity"/>
    <property type="evidence" value="ECO:0000318"/>
    <property type="project" value="GO_Central"/>
</dbReference>
<accession>A7RH05</accession>
<reference evidence="7 8" key="1">
    <citation type="journal article" date="2007" name="Science">
        <title>Sea anemone genome reveals ancestral eumetazoan gene repertoire and genomic organization.</title>
        <authorList>
            <person name="Putnam N.H."/>
            <person name="Srivastava M."/>
            <person name="Hellsten U."/>
            <person name="Dirks B."/>
            <person name="Chapman J."/>
            <person name="Salamov A."/>
            <person name="Terry A."/>
            <person name="Shapiro H."/>
            <person name="Lindquist E."/>
            <person name="Kapitonov V.V."/>
            <person name="Jurka J."/>
            <person name="Genikhovich G."/>
            <person name="Grigoriev I.V."/>
            <person name="Lucas S.M."/>
            <person name="Steele R.E."/>
            <person name="Finnerty J.R."/>
            <person name="Technau U."/>
            <person name="Martindale M.Q."/>
            <person name="Rokhsar D.S."/>
        </authorList>
    </citation>
    <scope>NUCLEOTIDE SEQUENCE [LARGE SCALE GENOMIC DNA]</scope>
    <source>
        <strain evidence="8">CH2 X CH6</strain>
    </source>
</reference>
<evidence type="ECO:0000313" key="7">
    <source>
        <dbReference type="EMBL" id="EDO49269.1"/>
    </source>
</evidence>
<dbReference type="SMART" id="SM00462">
    <property type="entry name" value="PTB"/>
    <property type="match status" value="1"/>
</dbReference>
<dbReference type="eggNOG" id="KOG3417">
    <property type="taxonomic scope" value="Eukaryota"/>
</dbReference>
<dbReference type="InterPro" id="IPR016024">
    <property type="entry name" value="ARM-type_fold"/>
</dbReference>
<feature type="compositionally biased region" description="Basic residues" evidence="4">
    <location>
        <begin position="249"/>
        <end position="259"/>
    </location>
</feature>
<dbReference type="InterPro" id="IPR000225">
    <property type="entry name" value="Armadillo"/>
</dbReference>
<keyword evidence="8" id="KW-1185">Reference proteome</keyword>
<feature type="region of interest" description="Disordered" evidence="4">
    <location>
        <begin position="2241"/>
        <end position="2263"/>
    </location>
</feature>
<dbReference type="InterPro" id="IPR036964">
    <property type="entry name" value="RASGEF_cat_dom_sf"/>
</dbReference>
<feature type="region of interest" description="Disordered" evidence="4">
    <location>
        <begin position="1724"/>
        <end position="1744"/>
    </location>
</feature>
<dbReference type="PROSITE" id="PS50088">
    <property type="entry name" value="ANK_REPEAT"/>
    <property type="match status" value="2"/>
</dbReference>
<dbReference type="SUPFAM" id="SSF48403">
    <property type="entry name" value="Ankyrin repeat"/>
    <property type="match status" value="1"/>
</dbReference>
<sequence length="2289" mass="255388">MPSFRQRLRETFRKTDNAEPIPNQGSTAVESDHPSLRSGNDLDQSRRSSSFNESRSIDETFSEEFHFIVDYIGSANISEAQSVQLLLETIKRVKKQQLRTIRVDFVIREGMLKVNSVDTNGSILTAPLYAVAQCAQEQVRGFDHCYGLNITRKSNHMCHVFQAGSHLEAGSIVRSVALSFKMIGRMLREKREKQRQARSTSVSSSDRTRTNSEVSTSTIEEALRETRRRQSLLRHTGDRDSSLGSGGRKSPHSYKHSRSFSKSSTSPSILRHPLCIHPSSRHVEFSALSPVPSDSSDNEGRSSVKYSLPEVVEAHETRPESIQVEVEVYSSPKPTVQPECLEEKLGAIALEDKKDMESPMPDVDSIAGVNNPSDIVPPEKPIEAPSTPKEKDPASVRLPETSIQLSSIPVESEPLSEEEKAFQIAVDAIASGDIAGLEMILDEGLFIDASDHMQRSLIYHAVTFGQADIVQFLLKRGAEVNWEGPEDRTPLHVAAAEGNRTITQMLLAFGANVRAKDSAFCTPLHLSVGKLQNLEVSHLLVEHGARILENNIQGVRPVDLEMQLKEMQRLLVQSACEAFYSTDLSKSRSNSGTSSCAHAPHAASIRSPRVCPSDSLRRGYRSSSLCSLSRGLVRASPETIKGVGSLRRSESIHMSRTLSPLLGKYTRRSESIHMSQTLSPLLGKYTSRSESIHMSQTLSPLLARGKRSGLRRSQSFQKYPRDLKFEQELRERMEVNMKSKQDENDEALETKEPESETTAKQSVFEVPPLHMSRQRSNSDLARYTSVKIPAEERKEIKMELEKFVDSLADEPPMRVSLKEFPDTPDSTTHRPPSPSSLLLEGPQLPRNHRQHSTESETSAGAPRSASECEDSSFLSTGSHYSKEDEHVIESLKSVVLLSGNPECHESLLAYLCLPKATAQFVCLSHMPGMLPTVAENIAVLIGNLFNLEGPESRKRSVEAGLIKTVLKLVDGAEPIQNTCLSILHNILDYDNDREYSTALKNVPLEPLLNLLHCNDTDSGAFDVRNSESPPPYPSAERGRRCKTSTCSRDSHDEREARHRIREPSPVCGGSVQRNNSGSSEVWAERRRMFQKRNSISSMASSVEGDQNYSVFSPAYSHGHLPWSSFGPDMHTKNPKLVATKMLAATSMNPKIQKELGKSRPLSLLLETLLDLNQDIVLHTVAALANVAMDLENHLQIETSGAVEAFKRLLLHHEKRISYHAARGLVYLGGVDVGDVYLFNQISGDDKLDVIFADINDAEGTGTGALFVRGATVEKIVEIVTKNPSILWGGTRLSSSPKGYRASERKVNGNGSPFGKQLVTEDQIMDFILTMQKSFVHGVILMRLLIHRFRNPFFKKYFDGDPSTGQIHESGNHTLFFLIRFRNPFFKKYFDGDPSTGQIQQNDPLPVVHIQLMRLWKMWLERYPEAFVENPLIANELSTLLLPMRRAGGPYLPCAESLEHYLTSIVDMNPVKRTLESSHENHCHHSILYEQCQKAVVGGGLPCHVEDAIYLSALQLYIEDMSPPSAETRGRLEGWFLQGTGSEKLSASRLKQAVHPSFYKVKNIAKRIRGQREHFQNEGLSERNAKHNYIDCCQAMPGYGCRFFQLKECLGTISRNSGHVDRLFGISPKKVVLLDERTKGVVGNWQFNDVKRWKLVAGDTRLRVELVNMAFEFTMENKSTFKEISDLLFYSTRSNFQTLREHDFSPWSKYAEETETWGEVALAAQTSHGLPQPRDDDSPLGDPSRMRAVSCVASSVPGPRPFQRGTSLVEQLSTSAPYQQCAMGSLPMAPQPTRMAPVLAATAGGSSLIAGSSVQSSKFGSPSTIHSSEEHLLGSYQSSCSSSLRNPSAASKWSWDLSTAHPDMSLRTRHPSRSSEDSIENSPTELHPLDPSTSPNKPSRRQRFHSSDSTSSLGSPQESHALPTGQSPTRPHSGLLWPEPDYETENTNRMFGLSPKGQLLNCRCPPEAELPGFDRRNFTAYDLLFHPKELARQITLLDHEFFCAVTSDDIQKKIAMGTGRRKNLDSQPRLLCERVADRFNQLSTWVVASILTEESVEKRAQMFINFIETAKQCLKLRNFNAVMAIVVAALGSSSIRRLARTKQLVPKEFLEQCAKIEMLMDTKVPALFGLVVGEYLVDVYANNYKKYRTTLRASPTPAVPYFGIYMKDLTFIAEGNPDFLKGGLVNISKRRQVYIVINEIRQFQKKSYHFQEVAEVREYLLSQELVSEGDLHLVSCQLEPPLTRRHSETDKPTEPSTVPKLTRSNTLSRVGGKTCLVLKEAAAVNTDSNC</sequence>
<proteinExistence type="predicted"/>
<feature type="region of interest" description="Disordered" evidence="4">
    <location>
        <begin position="1021"/>
        <end position="1058"/>
    </location>
</feature>
<dbReference type="InterPro" id="IPR036770">
    <property type="entry name" value="Ankyrin_rpt-contain_sf"/>
</dbReference>
<dbReference type="InterPro" id="IPR006020">
    <property type="entry name" value="PTB/PI_dom"/>
</dbReference>
<dbReference type="Pfam" id="PF12796">
    <property type="entry name" value="Ank_2"/>
    <property type="match status" value="1"/>
</dbReference>
<dbReference type="SUPFAM" id="SSF48371">
    <property type="entry name" value="ARM repeat"/>
    <property type="match status" value="1"/>
</dbReference>
<organism evidence="7 8">
    <name type="scientific">Nematostella vectensis</name>
    <name type="common">Starlet sea anemone</name>
    <dbReference type="NCBI Taxonomy" id="45351"/>
    <lineage>
        <taxon>Eukaryota</taxon>
        <taxon>Metazoa</taxon>
        <taxon>Cnidaria</taxon>
        <taxon>Anthozoa</taxon>
        <taxon>Hexacorallia</taxon>
        <taxon>Actiniaria</taxon>
        <taxon>Edwardsiidae</taxon>
        <taxon>Nematostella</taxon>
    </lineage>
</organism>
<dbReference type="SMART" id="SM00295">
    <property type="entry name" value="B41"/>
    <property type="match status" value="1"/>
</dbReference>
<feature type="repeat" description="ANK" evidence="2">
    <location>
        <begin position="453"/>
        <end position="485"/>
    </location>
</feature>
<dbReference type="GO" id="GO:0007265">
    <property type="term" value="P:Ras protein signal transduction"/>
    <property type="evidence" value="ECO:0000318"/>
    <property type="project" value="GO_Central"/>
</dbReference>
<dbReference type="OMA" id="NPECHES"/>
<feature type="domain" description="Ras-GEF" evidence="6">
    <location>
        <begin position="1985"/>
        <end position="2240"/>
    </location>
</feature>